<reference evidence="4 5" key="1">
    <citation type="submission" date="2015-03" db="EMBL/GenBank/DDBJ databases">
        <authorList>
            <consortium name="Pathogen Informatics"/>
        </authorList>
    </citation>
    <scope>NUCLEOTIDE SEQUENCE [LARGE SCALE GENOMIC DNA]</scope>
    <source>
        <strain evidence="2 4">3476</strain>
        <strain evidence="3 5">A1104</strain>
        <strain evidence="1 6">D4891</strain>
    </source>
</reference>
<accession>A0A655E1D1</accession>
<organism evidence="2 4">
    <name type="scientific">Salmonella enterica subsp. enterica serovar Bovismorbificans</name>
    <dbReference type="NCBI Taxonomy" id="58097"/>
    <lineage>
        <taxon>Bacteria</taxon>
        <taxon>Pseudomonadati</taxon>
        <taxon>Pseudomonadota</taxon>
        <taxon>Gammaproteobacteria</taxon>
        <taxon>Enterobacterales</taxon>
        <taxon>Enterobacteriaceae</taxon>
        <taxon>Salmonella</taxon>
    </lineage>
</organism>
<dbReference type="Proteomes" id="UP000042394">
    <property type="component" value="Unassembled WGS sequence"/>
</dbReference>
<evidence type="ECO:0000313" key="1">
    <source>
        <dbReference type="EMBL" id="CNT98661.1"/>
    </source>
</evidence>
<evidence type="ECO:0000313" key="5">
    <source>
        <dbReference type="Proteomes" id="UP000041314"/>
    </source>
</evidence>
<evidence type="ECO:0000313" key="6">
    <source>
        <dbReference type="Proteomes" id="UP000042394"/>
    </source>
</evidence>
<dbReference type="EMBL" id="CQPA01000077">
    <property type="protein sequence ID" value="CNV25635.1"/>
    <property type="molecule type" value="Genomic_DNA"/>
</dbReference>
<evidence type="ECO:0000313" key="4">
    <source>
        <dbReference type="Proteomes" id="UP000039541"/>
    </source>
</evidence>
<dbReference type="AlphaFoldDB" id="A0A655E1D1"/>
<dbReference type="EMBL" id="CQPC01000069">
    <property type="protein sequence ID" value="CNU95326.1"/>
    <property type="molecule type" value="Genomic_DNA"/>
</dbReference>
<name>A0A655E1D1_SALET</name>
<protein>
    <submittedName>
        <fullName evidence="2">Uncharacterized protein</fullName>
    </submittedName>
</protein>
<evidence type="ECO:0000313" key="3">
    <source>
        <dbReference type="EMBL" id="CNV25635.1"/>
    </source>
</evidence>
<dbReference type="Proteomes" id="UP000041314">
    <property type="component" value="Unassembled WGS sequence"/>
</dbReference>
<sequence>MQLLKGTEYIRFTDGWNIITFKVSVPLVTGLSVHQTQHSGLLHQVPPYAAIEITGNSFHCRFWFLHQPAAAAKILLHAPVQGGFTADASGQRRYFCNPLSHGSDLFKCSVASGDDTFNAGGANHIGMVS</sequence>
<dbReference type="EMBL" id="CQPD01000012">
    <property type="protein sequence ID" value="CNT98661.1"/>
    <property type="molecule type" value="Genomic_DNA"/>
</dbReference>
<evidence type="ECO:0000313" key="2">
    <source>
        <dbReference type="EMBL" id="CNU95326.1"/>
    </source>
</evidence>
<dbReference type="Proteomes" id="UP000039541">
    <property type="component" value="Unassembled WGS sequence"/>
</dbReference>
<gene>
    <name evidence="3" type="ORF">ERS008198_04811</name>
    <name evidence="2" type="ORF">ERS008202_03935</name>
    <name evidence="1" type="ORF">ERS008207_01535</name>
</gene>
<proteinExistence type="predicted"/>